<dbReference type="Gene3D" id="3.40.50.150">
    <property type="entry name" value="Vaccinia Virus protein VP39"/>
    <property type="match status" value="1"/>
</dbReference>
<reference evidence="3" key="1">
    <citation type="journal article" date="2020" name="mSystems">
        <title>Genome- and Community-Level Interaction Insights into Carbon Utilization and Element Cycling Functions of Hydrothermarchaeota in Hydrothermal Sediment.</title>
        <authorList>
            <person name="Zhou Z."/>
            <person name="Liu Y."/>
            <person name="Xu W."/>
            <person name="Pan J."/>
            <person name="Luo Z.H."/>
            <person name="Li M."/>
        </authorList>
    </citation>
    <scope>NUCLEOTIDE SEQUENCE [LARGE SCALE GENOMIC DNA]</scope>
    <source>
        <strain evidence="3">HyVt-26</strain>
    </source>
</reference>
<keyword evidence="3" id="KW-0489">Methyltransferase</keyword>
<protein>
    <submittedName>
        <fullName evidence="3">Class I SAM-dependent methyltransferase</fullName>
    </submittedName>
</protein>
<accession>A0A831K9T3</accession>
<dbReference type="EMBL" id="DRCV01000238">
    <property type="protein sequence ID" value="HDK38435.1"/>
    <property type="molecule type" value="Genomic_DNA"/>
</dbReference>
<feature type="non-terminal residue" evidence="3">
    <location>
        <position position="1"/>
    </location>
</feature>
<feature type="transmembrane region" description="Helical" evidence="1">
    <location>
        <begin position="53"/>
        <end position="80"/>
    </location>
</feature>
<evidence type="ECO:0000259" key="2">
    <source>
        <dbReference type="Pfam" id="PF13649"/>
    </source>
</evidence>
<keyword evidence="1" id="KW-0812">Transmembrane</keyword>
<name>A0A831K9T3_9GAMM</name>
<dbReference type="Proteomes" id="UP000885822">
    <property type="component" value="Unassembled WGS sequence"/>
</dbReference>
<proteinExistence type="predicted"/>
<comment type="caution">
    <text evidence="3">The sequence shown here is derived from an EMBL/GenBank/DDBJ whole genome shotgun (WGS) entry which is preliminary data.</text>
</comment>
<dbReference type="SUPFAM" id="SSF53335">
    <property type="entry name" value="S-adenosyl-L-methionine-dependent methyltransferases"/>
    <property type="match status" value="1"/>
</dbReference>
<feature type="transmembrane region" description="Helical" evidence="1">
    <location>
        <begin position="86"/>
        <end position="103"/>
    </location>
</feature>
<feature type="domain" description="Methyltransferase" evidence="2">
    <location>
        <begin position="1"/>
        <end position="52"/>
    </location>
</feature>
<keyword evidence="1" id="KW-0472">Membrane</keyword>
<dbReference type="GO" id="GO:0032259">
    <property type="term" value="P:methylation"/>
    <property type="evidence" value="ECO:0007669"/>
    <property type="project" value="UniProtKB-KW"/>
</dbReference>
<gene>
    <name evidence="3" type="ORF">ENG92_05410</name>
</gene>
<dbReference type="AlphaFoldDB" id="A0A831K9T3"/>
<organism evidence="3">
    <name type="scientific">Thiolapillus brandeum</name>
    <dbReference type="NCBI Taxonomy" id="1076588"/>
    <lineage>
        <taxon>Bacteria</taxon>
        <taxon>Pseudomonadati</taxon>
        <taxon>Pseudomonadota</taxon>
        <taxon>Gammaproteobacteria</taxon>
        <taxon>Chromatiales</taxon>
        <taxon>Sedimenticolaceae</taxon>
        <taxon>Thiolapillus</taxon>
    </lineage>
</organism>
<dbReference type="InterPro" id="IPR041698">
    <property type="entry name" value="Methyltransf_25"/>
</dbReference>
<sequence>DFSSEMTRVAHRNFPFDNVKVVEADACHLPFVDSAFDMAVCFAAFFKRMAERLALAFAAAFFACFSEYFCLALICIFRALCSFSLFFAWACTSFAATWALFNISPTSCAAS</sequence>
<dbReference type="InterPro" id="IPR029063">
    <property type="entry name" value="SAM-dependent_MTases_sf"/>
</dbReference>
<keyword evidence="1" id="KW-1133">Transmembrane helix</keyword>
<dbReference type="Pfam" id="PF13649">
    <property type="entry name" value="Methyltransf_25"/>
    <property type="match status" value="1"/>
</dbReference>
<evidence type="ECO:0000313" key="3">
    <source>
        <dbReference type="EMBL" id="HDK38435.1"/>
    </source>
</evidence>
<evidence type="ECO:0000256" key="1">
    <source>
        <dbReference type="SAM" id="Phobius"/>
    </source>
</evidence>
<dbReference type="GO" id="GO:0008168">
    <property type="term" value="F:methyltransferase activity"/>
    <property type="evidence" value="ECO:0007669"/>
    <property type="project" value="UniProtKB-KW"/>
</dbReference>
<keyword evidence="3" id="KW-0808">Transferase</keyword>